<evidence type="ECO:0000256" key="1">
    <source>
        <dbReference type="ARBA" id="ARBA00008754"/>
    </source>
</evidence>
<dbReference type="GO" id="GO:0004751">
    <property type="term" value="F:ribose-5-phosphate isomerase activity"/>
    <property type="evidence" value="ECO:0007669"/>
    <property type="project" value="TreeGrafter"/>
</dbReference>
<dbReference type="EMBL" id="LBXZ01000008">
    <property type="protein sequence ID" value="KKR40524.1"/>
    <property type="molecule type" value="Genomic_DNA"/>
</dbReference>
<dbReference type="InterPro" id="IPR003500">
    <property type="entry name" value="RpiB_LacA_LacB"/>
</dbReference>
<protein>
    <recommendedName>
        <fullName evidence="4">Ribose-5-phosphate isomerase</fullName>
    </recommendedName>
</protein>
<dbReference type="SUPFAM" id="SSF89623">
    <property type="entry name" value="Ribose/Galactose isomerase RpiB/AlsB"/>
    <property type="match status" value="1"/>
</dbReference>
<dbReference type="GO" id="GO:0009052">
    <property type="term" value="P:pentose-phosphate shunt, non-oxidative branch"/>
    <property type="evidence" value="ECO:0007669"/>
    <property type="project" value="TreeGrafter"/>
</dbReference>
<evidence type="ECO:0000313" key="2">
    <source>
        <dbReference type="EMBL" id="KKR40524.1"/>
    </source>
</evidence>
<evidence type="ECO:0000313" key="3">
    <source>
        <dbReference type="Proteomes" id="UP000034072"/>
    </source>
</evidence>
<reference evidence="2 3" key="1">
    <citation type="journal article" date="2015" name="Nature">
        <title>rRNA introns, odd ribosomes, and small enigmatic genomes across a large radiation of phyla.</title>
        <authorList>
            <person name="Brown C.T."/>
            <person name="Hug L.A."/>
            <person name="Thomas B.C."/>
            <person name="Sharon I."/>
            <person name="Castelle C.J."/>
            <person name="Singh A."/>
            <person name="Wilkins M.J."/>
            <person name="Williams K.H."/>
            <person name="Banfield J.F."/>
        </authorList>
    </citation>
    <scope>NUCLEOTIDE SEQUENCE [LARGE SCALE GENOMIC DNA]</scope>
</reference>
<name>A0A0G0QJI1_9BACT</name>
<evidence type="ECO:0008006" key="4">
    <source>
        <dbReference type="Google" id="ProtNLM"/>
    </source>
</evidence>
<dbReference type="AlphaFoldDB" id="A0A0G0QJI1"/>
<comment type="similarity">
    <text evidence="1">Belongs to the LacAB/RpiB family.</text>
</comment>
<gene>
    <name evidence="2" type="ORF">UT75_C0008G0046</name>
</gene>
<comment type="caution">
    <text evidence="2">The sequence shown here is derived from an EMBL/GenBank/DDBJ whole genome shotgun (WGS) entry which is preliminary data.</text>
</comment>
<dbReference type="PANTHER" id="PTHR30345">
    <property type="entry name" value="RIBOSE-5-PHOSPHATE ISOMERASE B"/>
    <property type="match status" value="1"/>
</dbReference>
<dbReference type="NCBIfam" id="TIGR00689">
    <property type="entry name" value="rpiB_lacA_lacB"/>
    <property type="match status" value="1"/>
</dbReference>
<dbReference type="PIRSF" id="PIRSF005384">
    <property type="entry name" value="RpiB_LacA_B"/>
    <property type="match status" value="1"/>
</dbReference>
<dbReference type="PANTHER" id="PTHR30345:SF0">
    <property type="entry name" value="DNA DAMAGE-REPAIR_TOLERATION PROTEIN DRT102"/>
    <property type="match status" value="1"/>
</dbReference>
<dbReference type="Proteomes" id="UP000034072">
    <property type="component" value="Unassembled WGS sequence"/>
</dbReference>
<dbReference type="PATRIC" id="fig|1619033.3.peg.654"/>
<accession>A0A0G0QJI1</accession>
<organism evidence="2 3">
    <name type="scientific">Candidatus Yanofskybacteria bacterium GW2011_GWE2_40_11</name>
    <dbReference type="NCBI Taxonomy" id="1619033"/>
    <lineage>
        <taxon>Bacteria</taxon>
        <taxon>Candidatus Yanofskyibacteriota</taxon>
    </lineage>
</organism>
<sequence>MIYIGADHRGFEFKEKIKTWLTENEFDYEDVGAFELNLDDSFVDFAELVAEKIVNFDDRGIIICGSGVGVDVVANRHENVRSGLAIDVDQIRSAREDDDINILALAADHTPEVEILDIVSTFLNTDFSSEEKYHDRVSQLNTIHD</sequence>
<dbReference type="Pfam" id="PF02502">
    <property type="entry name" value="LacAB_rpiB"/>
    <property type="match status" value="1"/>
</dbReference>
<dbReference type="Gene3D" id="3.40.1400.10">
    <property type="entry name" value="Sugar-phosphate isomerase, RpiB/LacA/LacB"/>
    <property type="match status" value="1"/>
</dbReference>
<proteinExistence type="inferred from homology"/>
<dbReference type="InterPro" id="IPR036569">
    <property type="entry name" value="RpiB_LacA_LacB_sf"/>
</dbReference>
<dbReference type="GO" id="GO:0019316">
    <property type="term" value="P:D-allose catabolic process"/>
    <property type="evidence" value="ECO:0007669"/>
    <property type="project" value="TreeGrafter"/>
</dbReference>